<feature type="transmembrane region" description="Helical" evidence="8">
    <location>
        <begin position="213"/>
        <end position="232"/>
    </location>
</feature>
<evidence type="ECO:0000259" key="9">
    <source>
        <dbReference type="Pfam" id="PF13231"/>
    </source>
</evidence>
<dbReference type="AlphaFoldDB" id="A0A127JPD6"/>
<evidence type="ECO:0000313" key="10">
    <source>
        <dbReference type="EMBL" id="AMO21753.1"/>
    </source>
</evidence>
<dbReference type="PANTHER" id="PTHR33908">
    <property type="entry name" value="MANNOSYLTRANSFERASE YKCB-RELATED"/>
    <property type="match status" value="1"/>
</dbReference>
<evidence type="ECO:0000256" key="4">
    <source>
        <dbReference type="ARBA" id="ARBA00022679"/>
    </source>
</evidence>
<dbReference type="Pfam" id="PF13231">
    <property type="entry name" value="PMT_2"/>
    <property type="match status" value="1"/>
</dbReference>
<dbReference type="InterPro" id="IPR038731">
    <property type="entry name" value="RgtA/B/C-like"/>
</dbReference>
<dbReference type="PATRIC" id="fig|94132.3.peg.255"/>
<evidence type="ECO:0000256" key="5">
    <source>
        <dbReference type="ARBA" id="ARBA00022692"/>
    </source>
</evidence>
<evidence type="ECO:0000313" key="11">
    <source>
        <dbReference type="Proteomes" id="UP000070433"/>
    </source>
</evidence>
<dbReference type="OrthoDB" id="9775035at2"/>
<name>A0A127JPD6_9BURK</name>
<dbReference type="PANTHER" id="PTHR33908:SF3">
    <property type="entry name" value="UNDECAPRENYL PHOSPHATE-ALPHA-4-AMINO-4-DEOXY-L-ARABINOSE ARABINOSYL TRANSFERASE"/>
    <property type="match status" value="1"/>
</dbReference>
<protein>
    <recommendedName>
        <fullName evidence="9">Glycosyltransferase RgtA/B/C/D-like domain-containing protein</fullName>
    </recommendedName>
</protein>
<dbReference type="InterPro" id="IPR050297">
    <property type="entry name" value="LipidA_mod_glycosyltrf_83"/>
</dbReference>
<feature type="domain" description="Glycosyltransferase RgtA/B/C/D-like" evidence="9">
    <location>
        <begin position="65"/>
        <end position="229"/>
    </location>
</feature>
<comment type="subcellular location">
    <subcellularLocation>
        <location evidence="1">Cell membrane</location>
        <topology evidence="1">Multi-pass membrane protein</topology>
    </subcellularLocation>
</comment>
<dbReference type="EMBL" id="CP010951">
    <property type="protein sequence ID" value="AMO21753.1"/>
    <property type="molecule type" value="Genomic_DNA"/>
</dbReference>
<keyword evidence="6 8" id="KW-1133">Transmembrane helix</keyword>
<reference evidence="10 11" key="1">
    <citation type="journal article" date="2014" name="Int. J. Syst. Evol. Microbiol.">
        <title>Ramlibacter solisilvae sp. nov., isolated from forest soil, and emended description of the genus Ramlibacter.</title>
        <authorList>
            <person name="Lee H.J."/>
            <person name="Lee S.H."/>
            <person name="Lee S.S."/>
            <person name="Lee J.S."/>
            <person name="Kim Y."/>
            <person name="Kim S.C."/>
            <person name="Jeon C.O."/>
        </authorList>
    </citation>
    <scope>NUCLEOTIDE SEQUENCE [LARGE SCALE GENOMIC DNA]</scope>
    <source>
        <strain evidence="10 11">5-10</strain>
    </source>
</reference>
<evidence type="ECO:0000256" key="2">
    <source>
        <dbReference type="ARBA" id="ARBA00022475"/>
    </source>
</evidence>
<keyword evidence="2" id="KW-1003">Cell membrane</keyword>
<keyword evidence="4" id="KW-0808">Transferase</keyword>
<feature type="transmembrane region" description="Helical" evidence="8">
    <location>
        <begin position="297"/>
        <end position="315"/>
    </location>
</feature>
<keyword evidence="5 8" id="KW-0812">Transmembrane</keyword>
<evidence type="ECO:0000256" key="1">
    <source>
        <dbReference type="ARBA" id="ARBA00004651"/>
    </source>
</evidence>
<evidence type="ECO:0000256" key="7">
    <source>
        <dbReference type="ARBA" id="ARBA00023136"/>
    </source>
</evidence>
<proteinExistence type="predicted"/>
<accession>A0A127JPD6</accession>
<evidence type="ECO:0000256" key="6">
    <source>
        <dbReference type="ARBA" id="ARBA00022989"/>
    </source>
</evidence>
<dbReference type="GO" id="GO:0010041">
    <property type="term" value="P:response to iron(III) ion"/>
    <property type="evidence" value="ECO:0007669"/>
    <property type="project" value="TreeGrafter"/>
</dbReference>
<feature type="transmembrane region" description="Helical" evidence="8">
    <location>
        <begin position="321"/>
        <end position="339"/>
    </location>
</feature>
<keyword evidence="11" id="KW-1185">Reference proteome</keyword>
<dbReference type="GO" id="GO:0005886">
    <property type="term" value="C:plasma membrane"/>
    <property type="evidence" value="ECO:0007669"/>
    <property type="project" value="UniProtKB-SubCell"/>
</dbReference>
<keyword evidence="7 8" id="KW-0472">Membrane</keyword>
<organism evidence="10 11">
    <name type="scientific">Ramlibacter tataouinensis</name>
    <dbReference type="NCBI Taxonomy" id="94132"/>
    <lineage>
        <taxon>Bacteria</taxon>
        <taxon>Pseudomonadati</taxon>
        <taxon>Pseudomonadota</taxon>
        <taxon>Betaproteobacteria</taxon>
        <taxon>Burkholderiales</taxon>
        <taxon>Comamonadaceae</taxon>
        <taxon>Ramlibacter</taxon>
    </lineage>
</organism>
<keyword evidence="3" id="KW-0328">Glycosyltransferase</keyword>
<dbReference type="GO" id="GO:0009103">
    <property type="term" value="P:lipopolysaccharide biosynthetic process"/>
    <property type="evidence" value="ECO:0007669"/>
    <property type="project" value="UniProtKB-ARBA"/>
</dbReference>
<sequence length="524" mass="57618">MHDVKRALLRSFWTPLALAALWLTATIGARPLALPDEGRYVGVAWQMLTSGDWLTPRLDGLPYFHKPPLFFWITAASLGMFGQHEWAARLAPLLGAFLGLGSIYLFASRWFSRRAGRLALLALATQPLFFVGAQFANLDMLVAGCITAAIAALAHAALLRPHGRRSHAALAAGYLFMGLGVLSKGLIGIVLPGLVLVSWLMLRGQWRPLLSLIWLPGIALFLLVVAPWFVLVQQRFPEFSHYFFVVQHFARYATGGFNNRLPAYFYPVVLILFALPWTAWMFVGARAGAWRDPERGAVRQLAWIWMLAIVAFFSLPESKLVGYILPAAAPAALLAADGFELLAARWARAALWWRGGAAAAVLACLAAVIAATALPRNSTRELGLALRRELAPVDRVMFLQAYYFDLPFYASMHSPAAVVDAWDSKEIGTRDNWRKELFDAARFQPALGRQLLLRPQDLQAGGCGGAVTWVVGSEGLQQHYPLLQGAEEVARQRDLRLWRVSAARSGISPPDCPGMPIANSADKS</sequence>
<evidence type="ECO:0000256" key="3">
    <source>
        <dbReference type="ARBA" id="ARBA00022676"/>
    </source>
</evidence>
<feature type="transmembrane region" description="Helical" evidence="8">
    <location>
        <begin position="263"/>
        <end position="285"/>
    </location>
</feature>
<feature type="transmembrane region" description="Helical" evidence="8">
    <location>
        <begin position="171"/>
        <end position="201"/>
    </location>
</feature>
<feature type="transmembrane region" description="Helical" evidence="8">
    <location>
        <begin position="351"/>
        <end position="374"/>
    </location>
</feature>
<feature type="transmembrane region" description="Helical" evidence="8">
    <location>
        <begin position="141"/>
        <end position="159"/>
    </location>
</feature>
<dbReference type="RefSeq" id="WP_061495355.1">
    <property type="nucleotide sequence ID" value="NZ_CP010951.1"/>
</dbReference>
<evidence type="ECO:0000256" key="8">
    <source>
        <dbReference type="SAM" id="Phobius"/>
    </source>
</evidence>
<feature type="transmembrane region" description="Helical" evidence="8">
    <location>
        <begin position="86"/>
        <end position="106"/>
    </location>
</feature>
<dbReference type="GO" id="GO:0016763">
    <property type="term" value="F:pentosyltransferase activity"/>
    <property type="evidence" value="ECO:0007669"/>
    <property type="project" value="TreeGrafter"/>
</dbReference>
<gene>
    <name evidence="10" type="ORF">UC35_01280</name>
</gene>
<dbReference type="Proteomes" id="UP000070433">
    <property type="component" value="Chromosome"/>
</dbReference>